<gene>
    <name evidence="1" type="ORF">ACAOBT_LOCUS25440</name>
</gene>
<sequence length="63" mass="7082">MIIEQIFQRSPKVAGCSIRDVPGTNFVAKETVPERLPLDVLGTNEMARSVTYVYEVEDKNVKV</sequence>
<accession>A0A9P0LX02</accession>
<dbReference type="AlphaFoldDB" id="A0A9P0LX02"/>
<organism evidence="1 2">
    <name type="scientific">Acanthoscelides obtectus</name>
    <name type="common">Bean weevil</name>
    <name type="synonym">Bruchus obtectus</name>
    <dbReference type="NCBI Taxonomy" id="200917"/>
    <lineage>
        <taxon>Eukaryota</taxon>
        <taxon>Metazoa</taxon>
        <taxon>Ecdysozoa</taxon>
        <taxon>Arthropoda</taxon>
        <taxon>Hexapoda</taxon>
        <taxon>Insecta</taxon>
        <taxon>Pterygota</taxon>
        <taxon>Neoptera</taxon>
        <taxon>Endopterygota</taxon>
        <taxon>Coleoptera</taxon>
        <taxon>Polyphaga</taxon>
        <taxon>Cucujiformia</taxon>
        <taxon>Chrysomeloidea</taxon>
        <taxon>Chrysomelidae</taxon>
        <taxon>Bruchinae</taxon>
        <taxon>Bruchini</taxon>
        <taxon>Acanthoscelides</taxon>
    </lineage>
</organism>
<evidence type="ECO:0000313" key="1">
    <source>
        <dbReference type="EMBL" id="CAH2000255.1"/>
    </source>
</evidence>
<name>A0A9P0LX02_ACAOB</name>
<keyword evidence="2" id="KW-1185">Reference proteome</keyword>
<dbReference type="OrthoDB" id="1872155at2759"/>
<evidence type="ECO:0000313" key="2">
    <source>
        <dbReference type="Proteomes" id="UP001152888"/>
    </source>
</evidence>
<protein>
    <submittedName>
        <fullName evidence="1">Uncharacterized protein</fullName>
    </submittedName>
</protein>
<comment type="caution">
    <text evidence="1">The sequence shown here is derived from an EMBL/GenBank/DDBJ whole genome shotgun (WGS) entry which is preliminary data.</text>
</comment>
<dbReference type="EMBL" id="CAKOFQ010007397">
    <property type="protein sequence ID" value="CAH2000255.1"/>
    <property type="molecule type" value="Genomic_DNA"/>
</dbReference>
<proteinExistence type="predicted"/>
<dbReference type="Proteomes" id="UP001152888">
    <property type="component" value="Unassembled WGS sequence"/>
</dbReference>
<reference evidence="1" key="1">
    <citation type="submission" date="2022-03" db="EMBL/GenBank/DDBJ databases">
        <authorList>
            <person name="Sayadi A."/>
        </authorList>
    </citation>
    <scope>NUCLEOTIDE SEQUENCE</scope>
</reference>